<protein>
    <submittedName>
        <fullName evidence="1">Uncharacterized protein</fullName>
    </submittedName>
</protein>
<dbReference type="EMBL" id="JAPZBO010000001">
    <property type="protein sequence ID" value="KAJ5331408.1"/>
    <property type="molecule type" value="Genomic_DNA"/>
</dbReference>
<reference evidence="1" key="2">
    <citation type="journal article" date="2023" name="IMA Fungus">
        <title>Comparative genomic study of the Penicillium genus elucidates a diverse pangenome and 15 lateral gene transfer events.</title>
        <authorList>
            <person name="Petersen C."/>
            <person name="Sorensen T."/>
            <person name="Nielsen M.R."/>
            <person name="Sondergaard T.E."/>
            <person name="Sorensen J.L."/>
            <person name="Fitzpatrick D.A."/>
            <person name="Frisvad J.C."/>
            <person name="Nielsen K.L."/>
        </authorList>
    </citation>
    <scope>NUCLEOTIDE SEQUENCE</scope>
    <source>
        <strain evidence="1">IBT 21472</strain>
    </source>
</reference>
<keyword evidence="2" id="KW-1185">Reference proteome</keyword>
<dbReference type="Proteomes" id="UP001147746">
    <property type="component" value="Unassembled WGS sequence"/>
</dbReference>
<dbReference type="AlphaFoldDB" id="A0A9W9GQ29"/>
<accession>A0A9W9GQ29</accession>
<evidence type="ECO:0000313" key="2">
    <source>
        <dbReference type="Proteomes" id="UP001147746"/>
    </source>
</evidence>
<organism evidence="1 2">
    <name type="scientific">Penicillium atrosanguineum</name>
    <dbReference type="NCBI Taxonomy" id="1132637"/>
    <lineage>
        <taxon>Eukaryota</taxon>
        <taxon>Fungi</taxon>
        <taxon>Dikarya</taxon>
        <taxon>Ascomycota</taxon>
        <taxon>Pezizomycotina</taxon>
        <taxon>Eurotiomycetes</taxon>
        <taxon>Eurotiomycetidae</taxon>
        <taxon>Eurotiales</taxon>
        <taxon>Aspergillaceae</taxon>
        <taxon>Penicillium</taxon>
    </lineage>
</organism>
<proteinExistence type="predicted"/>
<evidence type="ECO:0000313" key="1">
    <source>
        <dbReference type="EMBL" id="KAJ5331408.1"/>
    </source>
</evidence>
<reference evidence="1" key="1">
    <citation type="submission" date="2022-12" db="EMBL/GenBank/DDBJ databases">
        <authorList>
            <person name="Petersen C."/>
        </authorList>
    </citation>
    <scope>NUCLEOTIDE SEQUENCE</scope>
    <source>
        <strain evidence="1">IBT 21472</strain>
    </source>
</reference>
<gene>
    <name evidence="1" type="ORF">N7476_001191</name>
</gene>
<sequence length="227" mass="25057">MLAVACVFDTPPVWDCLLSGSVRPNSILRNLVTGGIFCKNGYILEQATVDAILDVYEAVSQLDHLTHADAASIDREIERVLSLKKRDDQSDRIQAMPAPLNKVDRVNACCQFSSLIFWKLLKGRAQIQAGTPATDIKEINLLLEHLMIIDSRYWIQNAPEALTWIVFTGVAASTGEKERELFIQIAGNLLAAVDSDSLVMIRQGWRFCSLLKRLAGFSLPVAISDGA</sequence>
<comment type="caution">
    <text evidence="1">The sequence shown here is derived from an EMBL/GenBank/DDBJ whole genome shotgun (WGS) entry which is preliminary data.</text>
</comment>
<name>A0A9W9GQ29_9EURO</name>